<comment type="caution">
    <text evidence="1">The sequence shown here is derived from an EMBL/GenBank/DDBJ whole genome shotgun (WGS) entry which is preliminary data.</text>
</comment>
<reference evidence="1 2" key="1">
    <citation type="submission" date="2024-02" db="EMBL/GenBank/DDBJ databases">
        <authorList>
            <person name="Vignale AGUSTIN F."/>
            <person name="Sosa J E."/>
            <person name="Modenutti C."/>
        </authorList>
    </citation>
    <scope>NUCLEOTIDE SEQUENCE [LARGE SCALE GENOMIC DNA]</scope>
</reference>
<protein>
    <submittedName>
        <fullName evidence="1">Uncharacterized protein</fullName>
    </submittedName>
</protein>
<organism evidence="1 2">
    <name type="scientific">Ilex paraguariensis</name>
    <name type="common">yerba mate</name>
    <dbReference type="NCBI Taxonomy" id="185542"/>
    <lineage>
        <taxon>Eukaryota</taxon>
        <taxon>Viridiplantae</taxon>
        <taxon>Streptophyta</taxon>
        <taxon>Embryophyta</taxon>
        <taxon>Tracheophyta</taxon>
        <taxon>Spermatophyta</taxon>
        <taxon>Magnoliopsida</taxon>
        <taxon>eudicotyledons</taxon>
        <taxon>Gunneridae</taxon>
        <taxon>Pentapetalae</taxon>
        <taxon>asterids</taxon>
        <taxon>campanulids</taxon>
        <taxon>Aquifoliales</taxon>
        <taxon>Aquifoliaceae</taxon>
        <taxon>Ilex</taxon>
    </lineage>
</organism>
<evidence type="ECO:0000313" key="2">
    <source>
        <dbReference type="Proteomes" id="UP001642360"/>
    </source>
</evidence>
<dbReference type="EMBL" id="CAUOFW020000803">
    <property type="protein sequence ID" value="CAK9137127.1"/>
    <property type="molecule type" value="Genomic_DNA"/>
</dbReference>
<dbReference type="Proteomes" id="UP001642360">
    <property type="component" value="Unassembled WGS sequence"/>
</dbReference>
<evidence type="ECO:0000313" key="1">
    <source>
        <dbReference type="EMBL" id="CAK9137127.1"/>
    </source>
</evidence>
<accession>A0ABC8R4Z8</accession>
<sequence>MVEQYIEIIHLYVVLKFGDEEINTSQHLFCCTNTYCAENENLLSWISPFTYCFIEGGPIYIFFKYLNCGVSDVCNCMLIQCARVSVNFGKEPFVFDLKAYEEQERAKQQMMIEKISVPQNASYG</sequence>
<name>A0ABC8R4Z8_9AQUA</name>
<proteinExistence type="predicted"/>
<dbReference type="AlphaFoldDB" id="A0ABC8R4Z8"/>
<keyword evidence="2" id="KW-1185">Reference proteome</keyword>
<gene>
    <name evidence="1" type="ORF">ILEXP_LOCUS4145</name>
</gene>